<accession>A0A6G3ZRS6</accession>
<name>A0A6G3ZRS6_9BACL</name>
<keyword evidence="5 6" id="KW-0472">Membrane</keyword>
<proteinExistence type="predicted"/>
<dbReference type="GO" id="GO:0005886">
    <property type="term" value="C:plasma membrane"/>
    <property type="evidence" value="ECO:0007669"/>
    <property type="project" value="UniProtKB-SubCell"/>
</dbReference>
<dbReference type="PANTHER" id="PTHR43129">
    <property type="entry name" value="FOSMIDOMYCIN RESISTANCE PROTEIN"/>
    <property type="match status" value="1"/>
</dbReference>
<dbReference type="InterPro" id="IPR020846">
    <property type="entry name" value="MFS_dom"/>
</dbReference>
<evidence type="ECO:0000256" key="5">
    <source>
        <dbReference type="ARBA" id="ARBA00023136"/>
    </source>
</evidence>
<dbReference type="RefSeq" id="WP_163940020.1">
    <property type="nucleotide sequence ID" value="NZ_JAAIKC010000001.1"/>
</dbReference>
<evidence type="ECO:0000256" key="6">
    <source>
        <dbReference type="SAM" id="Phobius"/>
    </source>
</evidence>
<dbReference type="GO" id="GO:0022857">
    <property type="term" value="F:transmembrane transporter activity"/>
    <property type="evidence" value="ECO:0007669"/>
    <property type="project" value="InterPro"/>
</dbReference>
<feature type="transmembrane region" description="Helical" evidence="6">
    <location>
        <begin position="29"/>
        <end position="54"/>
    </location>
</feature>
<keyword evidence="2" id="KW-0813">Transport</keyword>
<dbReference type="EMBL" id="JAAIKC010000001">
    <property type="protein sequence ID" value="NEW04414.1"/>
    <property type="molecule type" value="Genomic_DNA"/>
</dbReference>
<dbReference type="PROSITE" id="PS50850">
    <property type="entry name" value="MFS"/>
    <property type="match status" value="1"/>
</dbReference>
<evidence type="ECO:0000256" key="2">
    <source>
        <dbReference type="ARBA" id="ARBA00022448"/>
    </source>
</evidence>
<evidence type="ECO:0000256" key="3">
    <source>
        <dbReference type="ARBA" id="ARBA00022692"/>
    </source>
</evidence>
<dbReference type="AlphaFoldDB" id="A0A6G3ZRS6"/>
<feature type="transmembrane region" description="Helical" evidence="6">
    <location>
        <begin position="388"/>
        <end position="405"/>
    </location>
</feature>
<dbReference type="Pfam" id="PF07690">
    <property type="entry name" value="MFS_1"/>
    <property type="match status" value="1"/>
</dbReference>
<evidence type="ECO:0000259" key="7">
    <source>
        <dbReference type="PROSITE" id="PS50850"/>
    </source>
</evidence>
<evidence type="ECO:0000256" key="1">
    <source>
        <dbReference type="ARBA" id="ARBA00004651"/>
    </source>
</evidence>
<dbReference type="PANTHER" id="PTHR43129:SF1">
    <property type="entry name" value="FOSMIDOMYCIN RESISTANCE PROTEIN"/>
    <property type="match status" value="1"/>
</dbReference>
<sequence>MASTTTTSPKPGSHGLQGAGDVKPTVYRILFAISLVHLLNDSIQSVIPAIFPILKSEMGLSYTQVGWVQFAINFTASIMQPVVGLYTDRKPSPYILPIGMFSTLIGMLLLAFAPTYWVVLLSVCFVGLGSAAFHPEGSRVSHMAAGGRKGLAQSIFQVGGNAGQSLAPIMTKWIFIPLGLFGSIWFTGVAAVAIAVQLYIARWYKVVLQTTPVKAKATIQRAVSPQRRKQVMFAICMLIFLVFVRSWYGAAMSGYFAFFLQDKYGLTIDRAQDFIFLFLAAGAIGTFFGGPLADRFGRRNVIFFSMFGSAPFALLLPHVNFTWAYILLVVIGVILLSSFSVTVVYAQMLFPGKVGTVSGLITGLAFGMGGIGSVVLGNLCDVIGTTRVMELCAFLPLLGLLTFLLPSDRKLKQWTEESSA</sequence>
<dbReference type="InterPro" id="IPR036259">
    <property type="entry name" value="MFS_trans_sf"/>
</dbReference>
<protein>
    <submittedName>
        <fullName evidence="8">MFS transporter</fullName>
    </submittedName>
</protein>
<evidence type="ECO:0000313" key="8">
    <source>
        <dbReference type="EMBL" id="NEW04414.1"/>
    </source>
</evidence>
<feature type="transmembrane region" description="Helical" evidence="6">
    <location>
        <begin position="231"/>
        <end position="254"/>
    </location>
</feature>
<feature type="transmembrane region" description="Helical" evidence="6">
    <location>
        <begin position="274"/>
        <end position="293"/>
    </location>
</feature>
<dbReference type="Gene3D" id="1.20.1250.20">
    <property type="entry name" value="MFS general substrate transporter like domains"/>
    <property type="match status" value="2"/>
</dbReference>
<feature type="transmembrane region" description="Helical" evidence="6">
    <location>
        <begin position="92"/>
        <end position="111"/>
    </location>
</feature>
<dbReference type="CDD" id="cd17478">
    <property type="entry name" value="MFS_FsR"/>
    <property type="match status" value="1"/>
</dbReference>
<gene>
    <name evidence="8" type="ORF">GK047_00040</name>
</gene>
<feature type="transmembrane region" description="Helical" evidence="6">
    <location>
        <begin position="357"/>
        <end position="376"/>
    </location>
</feature>
<feature type="transmembrane region" description="Helical" evidence="6">
    <location>
        <begin position="300"/>
        <end position="317"/>
    </location>
</feature>
<evidence type="ECO:0000256" key="4">
    <source>
        <dbReference type="ARBA" id="ARBA00022989"/>
    </source>
</evidence>
<dbReference type="PROSITE" id="PS00216">
    <property type="entry name" value="SUGAR_TRANSPORT_1"/>
    <property type="match status" value="1"/>
</dbReference>
<organism evidence="8">
    <name type="scientific">Paenibacillus sp. SYP-B3998</name>
    <dbReference type="NCBI Taxonomy" id="2678564"/>
    <lineage>
        <taxon>Bacteria</taxon>
        <taxon>Bacillati</taxon>
        <taxon>Bacillota</taxon>
        <taxon>Bacilli</taxon>
        <taxon>Bacillales</taxon>
        <taxon>Paenibacillaceae</taxon>
        <taxon>Paenibacillus</taxon>
    </lineage>
</organism>
<feature type="domain" description="Major facilitator superfamily (MFS) profile" evidence="7">
    <location>
        <begin position="29"/>
        <end position="411"/>
    </location>
</feature>
<comment type="caution">
    <text evidence="8">The sequence shown here is derived from an EMBL/GenBank/DDBJ whole genome shotgun (WGS) entry which is preliminary data.</text>
</comment>
<feature type="transmembrane region" description="Helical" evidence="6">
    <location>
        <begin position="323"/>
        <end position="345"/>
    </location>
</feature>
<keyword evidence="3 6" id="KW-0812">Transmembrane</keyword>
<dbReference type="SUPFAM" id="SSF103473">
    <property type="entry name" value="MFS general substrate transporter"/>
    <property type="match status" value="1"/>
</dbReference>
<feature type="transmembrane region" description="Helical" evidence="6">
    <location>
        <begin position="174"/>
        <end position="200"/>
    </location>
</feature>
<feature type="transmembrane region" description="Helical" evidence="6">
    <location>
        <begin position="66"/>
        <end position="86"/>
    </location>
</feature>
<comment type="subcellular location">
    <subcellularLocation>
        <location evidence="1">Cell membrane</location>
        <topology evidence="1">Multi-pass membrane protein</topology>
    </subcellularLocation>
</comment>
<keyword evidence="4 6" id="KW-1133">Transmembrane helix</keyword>
<dbReference type="InterPro" id="IPR005829">
    <property type="entry name" value="Sugar_transporter_CS"/>
</dbReference>
<reference evidence="8" key="1">
    <citation type="submission" date="2020-02" db="EMBL/GenBank/DDBJ databases">
        <authorList>
            <person name="Shen X.-R."/>
            <person name="Zhang Y.-X."/>
        </authorList>
    </citation>
    <scope>NUCLEOTIDE SEQUENCE</scope>
    <source>
        <strain evidence="8">SYP-B3998</strain>
    </source>
</reference>
<dbReference type="InterPro" id="IPR011701">
    <property type="entry name" value="MFS"/>
</dbReference>